<name>A0A3M2RMH0_9GAMM</name>
<comment type="caution">
    <text evidence="2">The sequence shown here is derived from an EMBL/GenBank/DDBJ whole genome shotgun (WGS) entry which is preliminary data.</text>
</comment>
<organism evidence="2 3">
    <name type="scientific">Marinobacter litoralis</name>
    <dbReference type="NCBI Taxonomy" id="187981"/>
    <lineage>
        <taxon>Bacteria</taxon>
        <taxon>Pseudomonadati</taxon>
        <taxon>Pseudomonadota</taxon>
        <taxon>Gammaproteobacteria</taxon>
        <taxon>Pseudomonadales</taxon>
        <taxon>Marinobacteraceae</taxon>
        <taxon>Marinobacter</taxon>
    </lineage>
</organism>
<dbReference type="Gene3D" id="3.40.190.10">
    <property type="entry name" value="Periplasmic binding protein-like II"/>
    <property type="match status" value="1"/>
</dbReference>
<feature type="signal peptide" evidence="1">
    <location>
        <begin position="1"/>
        <end position="30"/>
    </location>
</feature>
<evidence type="ECO:0008006" key="4">
    <source>
        <dbReference type="Google" id="ProtNLM"/>
    </source>
</evidence>
<proteinExistence type="predicted"/>
<reference evidence="2 3" key="1">
    <citation type="submission" date="2018-08" db="EMBL/GenBank/DDBJ databases">
        <title>Whole Genome Sequence of the Moderate Halophilic Marine Bacterium Marinobacter litoralis Sw-45.</title>
        <authorList>
            <person name="Musa H."/>
        </authorList>
    </citation>
    <scope>NUCLEOTIDE SEQUENCE [LARGE SCALE GENOMIC DNA]</scope>
    <source>
        <strain evidence="2 3">Sw-45</strain>
    </source>
</reference>
<protein>
    <recommendedName>
        <fullName evidence="4">PBP domain-containing protein</fullName>
    </recommendedName>
</protein>
<dbReference type="EMBL" id="QMDL01000001">
    <property type="protein sequence ID" value="RMJ06409.1"/>
    <property type="molecule type" value="Genomic_DNA"/>
</dbReference>
<accession>A0A3M2RMH0</accession>
<sequence>MRKYFKWHRIPPAFALALCIGLFSGGGAFAETKVLISNDVPTRNFDTSYLNQIFAMQIRRWPNGTPIQVFVLPSTDPKHREFVVNHLKIQAHQMDRIWNRMLFTGTGKPPTVVNSERDMYLKIRTTPGAIGYLSADYPVENVHVLGEKKQ</sequence>
<dbReference type="RefSeq" id="WP_114333846.1">
    <property type="nucleotide sequence ID" value="NZ_QMDL01000001.1"/>
</dbReference>
<evidence type="ECO:0000313" key="2">
    <source>
        <dbReference type="EMBL" id="RMJ06409.1"/>
    </source>
</evidence>
<gene>
    <name evidence="2" type="ORF">DOQ08_01096</name>
</gene>
<evidence type="ECO:0000313" key="3">
    <source>
        <dbReference type="Proteomes" id="UP000265903"/>
    </source>
</evidence>
<evidence type="ECO:0000256" key="1">
    <source>
        <dbReference type="SAM" id="SignalP"/>
    </source>
</evidence>
<keyword evidence="1" id="KW-0732">Signal</keyword>
<dbReference type="Proteomes" id="UP000265903">
    <property type="component" value="Unassembled WGS sequence"/>
</dbReference>
<dbReference type="SUPFAM" id="SSF53850">
    <property type="entry name" value="Periplasmic binding protein-like II"/>
    <property type="match status" value="1"/>
</dbReference>
<keyword evidence="3" id="KW-1185">Reference proteome</keyword>
<dbReference type="AlphaFoldDB" id="A0A3M2RMH0"/>
<feature type="chain" id="PRO_5017990056" description="PBP domain-containing protein" evidence="1">
    <location>
        <begin position="31"/>
        <end position="150"/>
    </location>
</feature>